<reference evidence="2 3" key="1">
    <citation type="submission" date="2021-06" db="EMBL/GenBank/DDBJ databases">
        <title>Rheinheimera indica sp. nov., isolated from deep-sea sediment.</title>
        <authorList>
            <person name="Wang Z."/>
            <person name="Zhang X.-Y."/>
        </authorList>
    </citation>
    <scope>NUCLEOTIDE SEQUENCE [LARGE SCALE GENOMIC DNA]</scope>
    <source>
        <strain evidence="2 3">SM2107</strain>
    </source>
</reference>
<protein>
    <submittedName>
        <fullName evidence="2">M48 family metallopeptidase</fullName>
    </submittedName>
</protein>
<feature type="domain" description="YgjP-like metallopeptidase" evidence="1">
    <location>
        <begin position="27"/>
        <end position="231"/>
    </location>
</feature>
<dbReference type="InterPro" id="IPR053136">
    <property type="entry name" value="UTP_pyrophosphatase-like"/>
</dbReference>
<keyword evidence="3" id="KW-1185">Reference proteome</keyword>
<name>A0ABS6MQE0_9GAMM</name>
<evidence type="ECO:0000259" key="1">
    <source>
        <dbReference type="Pfam" id="PF01863"/>
    </source>
</evidence>
<dbReference type="Proteomes" id="UP000704611">
    <property type="component" value="Unassembled WGS sequence"/>
</dbReference>
<dbReference type="Pfam" id="PF01863">
    <property type="entry name" value="YgjP-like"/>
    <property type="match status" value="1"/>
</dbReference>
<sequence>MRTLFRTMPVAECEPSPYQIVYSRRRSLAIIVRQGKVTVRAPFGCSNRQIEQLLTAKQSWIQRHLLHQQARPHGLNWQQRSEILLAGERYNVIFSRAAKSDVYIDNDTIVILVSTRVAATNLTTWHDKLLNRWLEAQAAASFSMRLQAWAEVMGVSYSKLKLGQWQRRWGYCDSFGVIGLNWRLVMAPGWVIDYVMVHELAHRLAMDHSVYFWQIVSQNLPDYQQAISWLSYYQQELLI</sequence>
<dbReference type="PANTHER" id="PTHR30399">
    <property type="entry name" value="UNCHARACTERIZED PROTEIN YGJP"/>
    <property type="match status" value="1"/>
</dbReference>
<dbReference type="InterPro" id="IPR002725">
    <property type="entry name" value="YgjP-like_metallopeptidase"/>
</dbReference>
<comment type="caution">
    <text evidence="2">The sequence shown here is derived from an EMBL/GenBank/DDBJ whole genome shotgun (WGS) entry which is preliminary data.</text>
</comment>
<dbReference type="EMBL" id="JAHRID010000011">
    <property type="protein sequence ID" value="MBV2131009.1"/>
    <property type="molecule type" value="Genomic_DNA"/>
</dbReference>
<organism evidence="2 3">
    <name type="scientific">Arsukibacterium indicum</name>
    <dbReference type="NCBI Taxonomy" id="2848612"/>
    <lineage>
        <taxon>Bacteria</taxon>
        <taxon>Pseudomonadati</taxon>
        <taxon>Pseudomonadota</taxon>
        <taxon>Gammaproteobacteria</taxon>
        <taxon>Chromatiales</taxon>
        <taxon>Chromatiaceae</taxon>
        <taxon>Arsukibacterium</taxon>
    </lineage>
</organism>
<accession>A0ABS6MQE0</accession>
<dbReference type="CDD" id="cd07344">
    <property type="entry name" value="M48_yhfN_like"/>
    <property type="match status" value="1"/>
</dbReference>
<dbReference type="RefSeq" id="WP_217671329.1">
    <property type="nucleotide sequence ID" value="NZ_JAHRID010000011.1"/>
</dbReference>
<evidence type="ECO:0000313" key="3">
    <source>
        <dbReference type="Proteomes" id="UP000704611"/>
    </source>
</evidence>
<dbReference type="PANTHER" id="PTHR30399:SF1">
    <property type="entry name" value="UTP PYROPHOSPHATASE"/>
    <property type="match status" value="1"/>
</dbReference>
<proteinExistence type="predicted"/>
<gene>
    <name evidence="2" type="ORF">KQY15_18065</name>
</gene>
<evidence type="ECO:0000313" key="2">
    <source>
        <dbReference type="EMBL" id="MBV2131009.1"/>
    </source>
</evidence>